<comment type="subcellular location">
    <subcellularLocation>
        <location evidence="2">Membrane</location>
    </subcellularLocation>
</comment>
<keyword evidence="9" id="KW-0902">Two-component regulatory system</keyword>
<dbReference type="SUPFAM" id="SSF55874">
    <property type="entry name" value="ATPase domain of HSP90 chaperone/DNA topoisomerase II/histidine kinase"/>
    <property type="match status" value="1"/>
</dbReference>
<reference evidence="14 15" key="1">
    <citation type="journal article" date="2015" name="Nature">
        <title>rRNA introns, odd ribosomes, and small enigmatic genomes across a large radiation of phyla.</title>
        <authorList>
            <person name="Brown C.T."/>
            <person name="Hug L.A."/>
            <person name="Thomas B.C."/>
            <person name="Sharon I."/>
            <person name="Castelle C.J."/>
            <person name="Singh A."/>
            <person name="Wilkins M.J."/>
            <person name="Williams K.H."/>
            <person name="Banfield J.F."/>
        </authorList>
    </citation>
    <scope>NUCLEOTIDE SEQUENCE [LARGE SCALE GENOMIC DNA]</scope>
</reference>
<evidence type="ECO:0000256" key="7">
    <source>
        <dbReference type="ARBA" id="ARBA00022777"/>
    </source>
</evidence>
<dbReference type="SMART" id="SM00304">
    <property type="entry name" value="HAMP"/>
    <property type="match status" value="1"/>
</dbReference>
<dbReference type="PANTHER" id="PTHR43711">
    <property type="entry name" value="TWO-COMPONENT HISTIDINE KINASE"/>
    <property type="match status" value="1"/>
</dbReference>
<evidence type="ECO:0000256" key="9">
    <source>
        <dbReference type="ARBA" id="ARBA00023012"/>
    </source>
</evidence>
<feature type="domain" description="HAMP" evidence="13">
    <location>
        <begin position="196"/>
        <end position="248"/>
    </location>
</feature>
<feature type="transmembrane region" description="Helical" evidence="11">
    <location>
        <begin position="15"/>
        <end position="38"/>
    </location>
</feature>
<keyword evidence="10" id="KW-0175">Coiled coil</keyword>
<dbReference type="SMART" id="SM00388">
    <property type="entry name" value="HisKA"/>
    <property type="match status" value="1"/>
</dbReference>
<dbReference type="FunFam" id="3.30.565.10:FF:000037">
    <property type="entry name" value="Hybrid sensor histidine kinase/response regulator"/>
    <property type="match status" value="1"/>
</dbReference>
<proteinExistence type="predicted"/>
<evidence type="ECO:0000256" key="3">
    <source>
        <dbReference type="ARBA" id="ARBA00012438"/>
    </source>
</evidence>
<evidence type="ECO:0000313" key="15">
    <source>
        <dbReference type="Proteomes" id="UP000033934"/>
    </source>
</evidence>
<organism evidence="14 15">
    <name type="scientific">Berkelbacteria bacterium GW2011_GWA2_38_9</name>
    <dbReference type="NCBI Taxonomy" id="1618334"/>
    <lineage>
        <taxon>Bacteria</taxon>
        <taxon>Candidatus Berkelbacteria</taxon>
    </lineage>
</organism>
<dbReference type="PANTHER" id="PTHR43711:SF31">
    <property type="entry name" value="HISTIDINE KINASE"/>
    <property type="match status" value="1"/>
</dbReference>
<dbReference type="Pfam" id="PF00512">
    <property type="entry name" value="HisKA"/>
    <property type="match status" value="1"/>
</dbReference>
<name>A0A0G0LRC5_9BACT</name>
<evidence type="ECO:0000256" key="10">
    <source>
        <dbReference type="SAM" id="Coils"/>
    </source>
</evidence>
<keyword evidence="7 14" id="KW-0418">Kinase</keyword>
<feature type="coiled-coil region" evidence="10">
    <location>
        <begin position="254"/>
        <end position="284"/>
    </location>
</feature>
<evidence type="ECO:0000313" key="14">
    <source>
        <dbReference type="EMBL" id="KKQ90550.1"/>
    </source>
</evidence>
<comment type="caution">
    <text evidence="14">The sequence shown here is derived from an EMBL/GenBank/DDBJ whole genome shotgun (WGS) entry which is preliminary data.</text>
</comment>
<dbReference type="EMBL" id="LBVO01000003">
    <property type="protein sequence ID" value="KKQ90550.1"/>
    <property type="molecule type" value="Genomic_DNA"/>
</dbReference>
<evidence type="ECO:0000256" key="4">
    <source>
        <dbReference type="ARBA" id="ARBA00022553"/>
    </source>
</evidence>
<keyword evidence="4" id="KW-0597">Phosphoprotein</keyword>
<dbReference type="GO" id="GO:0016020">
    <property type="term" value="C:membrane"/>
    <property type="evidence" value="ECO:0007669"/>
    <property type="project" value="UniProtKB-SubCell"/>
</dbReference>
<evidence type="ECO:0000256" key="1">
    <source>
        <dbReference type="ARBA" id="ARBA00000085"/>
    </source>
</evidence>
<keyword evidence="6" id="KW-0547">Nucleotide-binding</keyword>
<feature type="transmembrane region" description="Helical" evidence="11">
    <location>
        <begin position="175"/>
        <end position="194"/>
    </location>
</feature>
<dbReference type="Pfam" id="PF00672">
    <property type="entry name" value="HAMP"/>
    <property type="match status" value="1"/>
</dbReference>
<dbReference type="GO" id="GO:0005524">
    <property type="term" value="F:ATP binding"/>
    <property type="evidence" value="ECO:0007669"/>
    <property type="project" value="UniProtKB-KW"/>
</dbReference>
<dbReference type="Pfam" id="PF02518">
    <property type="entry name" value="HATPase_c"/>
    <property type="match status" value="1"/>
</dbReference>
<dbReference type="EC" id="2.7.13.3" evidence="3"/>
<dbReference type="PRINTS" id="PR00344">
    <property type="entry name" value="BCTRLSENSOR"/>
</dbReference>
<keyword evidence="11" id="KW-0812">Transmembrane</keyword>
<accession>A0A0G0LRC5</accession>
<sequence length="524" mass="59576">MPNTLSWRPKHSVKIRVIIIQTILTIFLVVLLAAFLYFPTRQSIEDTSNEAYFVLTNNLVATVFSSLVAGNNEEVISAAKKIEGVKGVSYVIVQDGKDKVIYDSLHELENKDLKDAMTAKIHEEKNVVRLEKVRSSEKYYEYAAPFLIDNEPVAIVRIAVAQKTITGEFEKLGSLFLRVSAVVLVIGIIVSYFISTRITDPIRRLTESALAIRAGNLNIKPNINTDDEMEQLSREFRRMVDQLKIFYLKEVREKEKAVHDYKRLEQINRQLKELDNKKNEFLSIASHQLRTPLSVILWTSSLIKEKSYKLLQKREQKMLDETEKNARLMESLINELLDLSRIQKNTRKLTITPVDIVDFVNKLFTSFQTLSLQKNINLRFEKGSVQIPVINSDKQSLRHIISNLIDNAIRYTEKNGSVLVRLDYEKEHVLVQVKDTGIGITEEEKSEIFKQFTRGARALRISPDGSGLGLYLVKQLVDLIGAEISVDSKPGRGSTFTVSFPINPVIQPEKTATIVQEAPGDKSV</sequence>
<dbReference type="InterPro" id="IPR036097">
    <property type="entry name" value="HisK_dim/P_sf"/>
</dbReference>
<keyword evidence="11" id="KW-1133">Transmembrane helix</keyword>
<dbReference type="InterPro" id="IPR003661">
    <property type="entry name" value="HisK_dim/P_dom"/>
</dbReference>
<dbReference type="Gene3D" id="3.30.565.10">
    <property type="entry name" value="Histidine kinase-like ATPase, C-terminal domain"/>
    <property type="match status" value="1"/>
</dbReference>
<dbReference type="InterPro" id="IPR036890">
    <property type="entry name" value="HATPase_C_sf"/>
</dbReference>
<gene>
    <name evidence="14" type="ORF">UT11_C0003G0004</name>
</gene>
<dbReference type="CDD" id="cd00082">
    <property type="entry name" value="HisKA"/>
    <property type="match status" value="1"/>
</dbReference>
<comment type="catalytic activity">
    <reaction evidence="1">
        <text>ATP + protein L-histidine = ADP + protein N-phospho-L-histidine.</text>
        <dbReference type="EC" id="2.7.13.3"/>
    </reaction>
</comment>
<feature type="domain" description="Histidine kinase" evidence="12">
    <location>
        <begin position="284"/>
        <end position="504"/>
    </location>
</feature>
<evidence type="ECO:0000256" key="5">
    <source>
        <dbReference type="ARBA" id="ARBA00022679"/>
    </source>
</evidence>
<dbReference type="SUPFAM" id="SSF158472">
    <property type="entry name" value="HAMP domain-like"/>
    <property type="match status" value="1"/>
</dbReference>
<evidence type="ECO:0000259" key="13">
    <source>
        <dbReference type="PROSITE" id="PS50885"/>
    </source>
</evidence>
<keyword evidence="8" id="KW-0067">ATP-binding</keyword>
<keyword evidence="11" id="KW-0472">Membrane</keyword>
<dbReference type="PROSITE" id="PS50109">
    <property type="entry name" value="HIS_KIN"/>
    <property type="match status" value="1"/>
</dbReference>
<dbReference type="InterPro" id="IPR003660">
    <property type="entry name" value="HAMP_dom"/>
</dbReference>
<dbReference type="Gene3D" id="1.10.287.130">
    <property type="match status" value="1"/>
</dbReference>
<protein>
    <recommendedName>
        <fullName evidence="3">histidine kinase</fullName>
        <ecNumber evidence="3">2.7.13.3</ecNumber>
    </recommendedName>
</protein>
<dbReference type="SUPFAM" id="SSF47384">
    <property type="entry name" value="Homodimeric domain of signal transducing histidine kinase"/>
    <property type="match status" value="1"/>
</dbReference>
<keyword evidence="5" id="KW-0808">Transferase</keyword>
<evidence type="ECO:0000256" key="11">
    <source>
        <dbReference type="SAM" id="Phobius"/>
    </source>
</evidence>
<evidence type="ECO:0000256" key="2">
    <source>
        <dbReference type="ARBA" id="ARBA00004370"/>
    </source>
</evidence>
<dbReference type="Gene3D" id="6.10.340.10">
    <property type="match status" value="1"/>
</dbReference>
<dbReference type="InterPro" id="IPR004358">
    <property type="entry name" value="Sig_transdc_His_kin-like_C"/>
</dbReference>
<dbReference type="Proteomes" id="UP000033934">
    <property type="component" value="Unassembled WGS sequence"/>
</dbReference>
<dbReference type="InterPro" id="IPR005467">
    <property type="entry name" value="His_kinase_dom"/>
</dbReference>
<evidence type="ECO:0000259" key="12">
    <source>
        <dbReference type="PROSITE" id="PS50109"/>
    </source>
</evidence>
<dbReference type="InterPro" id="IPR050736">
    <property type="entry name" value="Sensor_HK_Regulatory"/>
</dbReference>
<dbReference type="AlphaFoldDB" id="A0A0G0LRC5"/>
<dbReference type="PROSITE" id="PS50885">
    <property type="entry name" value="HAMP"/>
    <property type="match status" value="1"/>
</dbReference>
<dbReference type="GO" id="GO:0000155">
    <property type="term" value="F:phosphorelay sensor kinase activity"/>
    <property type="evidence" value="ECO:0007669"/>
    <property type="project" value="InterPro"/>
</dbReference>
<evidence type="ECO:0000256" key="8">
    <source>
        <dbReference type="ARBA" id="ARBA00022840"/>
    </source>
</evidence>
<dbReference type="InterPro" id="IPR003594">
    <property type="entry name" value="HATPase_dom"/>
</dbReference>
<dbReference type="CDD" id="cd00075">
    <property type="entry name" value="HATPase"/>
    <property type="match status" value="1"/>
</dbReference>
<evidence type="ECO:0000256" key="6">
    <source>
        <dbReference type="ARBA" id="ARBA00022741"/>
    </source>
</evidence>
<dbReference type="CDD" id="cd06225">
    <property type="entry name" value="HAMP"/>
    <property type="match status" value="1"/>
</dbReference>
<dbReference type="SMART" id="SM00387">
    <property type="entry name" value="HATPase_c"/>
    <property type="match status" value="1"/>
</dbReference>